<dbReference type="EMBL" id="JBCGBO010000005">
    <property type="protein sequence ID" value="KAK9199959.1"/>
    <property type="molecule type" value="Genomic_DNA"/>
</dbReference>
<sequence>MRPFATPLINTEKLAVEMQFITRFTHFLEKPSFCMVHLTKLHSTLSYALLISNFRATKPFLLLLLCLILFKHSYPMIMLSVMSRLRTNAPWVGDIISFKICFSLLAIVFAIILYITLHRLIGLYSFAFLGFCTFRISAM</sequence>
<keyword evidence="3" id="KW-1185">Reference proteome</keyword>
<protein>
    <submittedName>
        <fullName evidence="2">Uncharacterized protein</fullName>
    </submittedName>
</protein>
<gene>
    <name evidence="2" type="ORF">WN944_015153</name>
</gene>
<name>A0AAP0M738_9ROSI</name>
<accession>A0AAP0M738</accession>
<feature type="transmembrane region" description="Helical" evidence="1">
    <location>
        <begin position="121"/>
        <end position="138"/>
    </location>
</feature>
<evidence type="ECO:0000313" key="3">
    <source>
        <dbReference type="Proteomes" id="UP001428341"/>
    </source>
</evidence>
<keyword evidence="1" id="KW-1133">Transmembrane helix</keyword>
<organism evidence="2 3">
    <name type="scientific">Citrus x changshan-huyou</name>
    <dbReference type="NCBI Taxonomy" id="2935761"/>
    <lineage>
        <taxon>Eukaryota</taxon>
        <taxon>Viridiplantae</taxon>
        <taxon>Streptophyta</taxon>
        <taxon>Embryophyta</taxon>
        <taxon>Tracheophyta</taxon>
        <taxon>Spermatophyta</taxon>
        <taxon>Magnoliopsida</taxon>
        <taxon>eudicotyledons</taxon>
        <taxon>Gunneridae</taxon>
        <taxon>Pentapetalae</taxon>
        <taxon>rosids</taxon>
        <taxon>malvids</taxon>
        <taxon>Sapindales</taxon>
        <taxon>Rutaceae</taxon>
        <taxon>Aurantioideae</taxon>
        <taxon>Citrus</taxon>
    </lineage>
</organism>
<keyword evidence="1" id="KW-0472">Membrane</keyword>
<comment type="caution">
    <text evidence="2">The sequence shown here is derived from an EMBL/GenBank/DDBJ whole genome shotgun (WGS) entry which is preliminary data.</text>
</comment>
<feature type="transmembrane region" description="Helical" evidence="1">
    <location>
        <begin position="91"/>
        <end position="115"/>
    </location>
</feature>
<dbReference type="AlphaFoldDB" id="A0AAP0M738"/>
<dbReference type="Proteomes" id="UP001428341">
    <property type="component" value="Unassembled WGS sequence"/>
</dbReference>
<reference evidence="2 3" key="1">
    <citation type="submission" date="2024-05" db="EMBL/GenBank/DDBJ databases">
        <title>Haplotype-resolved chromosome-level genome assembly of Huyou (Citrus changshanensis).</title>
        <authorList>
            <person name="Miao C."/>
            <person name="Chen W."/>
            <person name="Wu Y."/>
            <person name="Wang L."/>
            <person name="Zhao S."/>
            <person name="Grierson D."/>
            <person name="Xu C."/>
            <person name="Chen K."/>
        </authorList>
    </citation>
    <scope>NUCLEOTIDE SEQUENCE [LARGE SCALE GENOMIC DNA]</scope>
    <source>
        <strain evidence="2">01-14</strain>
        <tissue evidence="2">Leaf</tissue>
    </source>
</reference>
<proteinExistence type="predicted"/>
<evidence type="ECO:0000256" key="1">
    <source>
        <dbReference type="SAM" id="Phobius"/>
    </source>
</evidence>
<evidence type="ECO:0000313" key="2">
    <source>
        <dbReference type="EMBL" id="KAK9199959.1"/>
    </source>
</evidence>
<keyword evidence="1" id="KW-0812">Transmembrane</keyword>